<evidence type="ECO:0000313" key="1">
    <source>
        <dbReference type="EMBL" id="MBB4837267.1"/>
    </source>
</evidence>
<keyword evidence="2" id="KW-1185">Reference proteome</keyword>
<dbReference type="Proteomes" id="UP000575241">
    <property type="component" value="Unassembled WGS sequence"/>
</dbReference>
<gene>
    <name evidence="1" type="ORF">HNP52_000318</name>
</gene>
<dbReference type="RefSeq" id="WP_184161535.1">
    <property type="nucleotide sequence ID" value="NZ_JACHLN010000001.1"/>
</dbReference>
<comment type="caution">
    <text evidence="1">The sequence shown here is derived from an EMBL/GenBank/DDBJ whole genome shotgun (WGS) entry which is preliminary data.</text>
</comment>
<sequence>MAEQSTRIEYACAHCGGTAVTRDAWAEWDRENQLWTLSETFDFAFCHQCHRETQLATRPATDAAPMSAAPANGSYGPELAEAFRQGARKLAAEGLDDKLEVRDGAQVIETDGDGVLVQCWLYVHDMERGPILGEDYAIEPQRDLFKGEPDGEDGSTCFEACAEADAEIFAVFDVRQIQIIGHAELIEDFPTRADALAFIEQLRAGVEPAKAAA</sequence>
<name>A0A7W7JYC9_9SPHN</name>
<reference evidence="1 2" key="1">
    <citation type="submission" date="2020-08" db="EMBL/GenBank/DDBJ databases">
        <title>Functional genomics of gut bacteria from endangered species of beetles.</title>
        <authorList>
            <person name="Carlos-Shanley C."/>
        </authorList>
    </citation>
    <scope>NUCLEOTIDE SEQUENCE [LARGE SCALE GENOMIC DNA]</scope>
    <source>
        <strain evidence="1 2">S00224</strain>
    </source>
</reference>
<accession>A0A7W7JYC9</accession>
<dbReference type="AlphaFoldDB" id="A0A7W7JYC9"/>
<dbReference type="EMBL" id="JACHLN010000001">
    <property type="protein sequence ID" value="MBB4837267.1"/>
    <property type="molecule type" value="Genomic_DNA"/>
</dbReference>
<evidence type="ECO:0000313" key="2">
    <source>
        <dbReference type="Proteomes" id="UP000575241"/>
    </source>
</evidence>
<organism evidence="1 2">
    <name type="scientific">Sphingomonas kyeonggiensis</name>
    <dbReference type="NCBI Taxonomy" id="1268553"/>
    <lineage>
        <taxon>Bacteria</taxon>
        <taxon>Pseudomonadati</taxon>
        <taxon>Pseudomonadota</taxon>
        <taxon>Alphaproteobacteria</taxon>
        <taxon>Sphingomonadales</taxon>
        <taxon>Sphingomonadaceae</taxon>
        <taxon>Sphingomonas</taxon>
    </lineage>
</organism>
<proteinExistence type="predicted"/>
<protein>
    <submittedName>
        <fullName evidence="1">Uncharacterized protein</fullName>
    </submittedName>
</protein>